<comment type="caution">
    <text evidence="1">The sequence shown here is derived from an EMBL/GenBank/DDBJ whole genome shotgun (WGS) entry which is preliminary data.</text>
</comment>
<protein>
    <submittedName>
        <fullName evidence="1">Replication protein</fullName>
    </submittedName>
</protein>
<dbReference type="AlphaFoldDB" id="A0A5W6KFN4"/>
<dbReference type="InterPro" id="IPR006881">
    <property type="entry name" value="RepA_C"/>
</dbReference>
<dbReference type="EMBL" id="AAHLLN010000027">
    <property type="protein sequence ID" value="EBX5018138.1"/>
    <property type="molecule type" value="Genomic_DNA"/>
</dbReference>
<dbReference type="Pfam" id="PF04796">
    <property type="entry name" value="RepA_C"/>
    <property type="match status" value="1"/>
</dbReference>
<evidence type="ECO:0000313" key="1">
    <source>
        <dbReference type="EMBL" id="EBX5018138.1"/>
    </source>
</evidence>
<gene>
    <name evidence="1" type="ORF">DSF50_23065</name>
</gene>
<sequence length="295" mass="33005">MTDKPVVPAKQVKTVNTGIAIKENPPKGDDMAFTHSILCQVGLPRSKVDGREFVRKSGDAWLVVQAGWLDEGSGPVEQPIPYGSMPRLALAWVSSYALRKKTREIPIGKSANEFLQLMGLSSGGRQYKTLREQMHALAACRLQLGFKGRSFNGQPVEQFDAWQKDDQSGQLSLWPGVMTLSEGYFNGLIDSAVPLDNRALYALKGSALSLDVYTWLAHRLHRIEGRPIKLHWMNLREQFAQEYVGKDPDKDFKKKFLPALRDVLTVYPQAKVEKVTGGILLYPSQPPIPFKEAKK</sequence>
<accession>A0A5W6KFN4</accession>
<organism evidence="1">
    <name type="scientific">Salmonella anatum</name>
    <dbReference type="NCBI Taxonomy" id="58712"/>
    <lineage>
        <taxon>Bacteria</taxon>
        <taxon>Pseudomonadati</taxon>
        <taxon>Pseudomonadota</taxon>
        <taxon>Gammaproteobacteria</taxon>
        <taxon>Enterobacterales</taxon>
        <taxon>Enterobacteriaceae</taxon>
        <taxon>Salmonella</taxon>
    </lineage>
</organism>
<name>A0A5W6KFN4_SALAN</name>
<proteinExistence type="predicted"/>
<reference evidence="1" key="1">
    <citation type="submission" date="2018-07" db="EMBL/GenBank/DDBJ databases">
        <authorList>
            <person name="Ashton P.M."/>
            <person name="Dallman T."/>
            <person name="Nair S."/>
            <person name="De Pinna E."/>
            <person name="Peters T."/>
            <person name="Grant K."/>
        </authorList>
    </citation>
    <scope>NUCLEOTIDE SEQUENCE</scope>
    <source>
        <strain evidence="1">373208</strain>
    </source>
</reference>